<evidence type="ECO:0000313" key="3">
    <source>
        <dbReference type="EMBL" id="PSB23494.1"/>
    </source>
</evidence>
<dbReference type="RefSeq" id="WP_106261201.1">
    <property type="nucleotide sequence ID" value="NZ_CAWNSW010000098.1"/>
</dbReference>
<gene>
    <name evidence="3" type="ORF">C7B82_30990</name>
</gene>
<organism evidence="3 4">
    <name type="scientific">Stenomitos frigidus ULC18</name>
    <dbReference type="NCBI Taxonomy" id="2107698"/>
    <lineage>
        <taxon>Bacteria</taxon>
        <taxon>Bacillati</taxon>
        <taxon>Cyanobacteriota</taxon>
        <taxon>Cyanophyceae</taxon>
        <taxon>Leptolyngbyales</taxon>
        <taxon>Leptolyngbyaceae</taxon>
        <taxon>Stenomitos</taxon>
    </lineage>
</organism>
<dbReference type="AlphaFoldDB" id="A0A2T1DSX9"/>
<feature type="chain" id="PRO_5015740785" description="Filamentous haemagglutinin FhaB/tRNA nuclease CdiA-like TPS domain-containing protein" evidence="1">
    <location>
        <begin position="20"/>
        <end position="1041"/>
    </location>
</feature>
<reference evidence="4" key="1">
    <citation type="submission" date="2018-02" db="EMBL/GenBank/DDBJ databases">
        <authorList>
            <person name="Moore K."/>
            <person name="Momper L."/>
        </authorList>
    </citation>
    <scope>NUCLEOTIDE SEQUENCE [LARGE SCALE GENOMIC DNA]</scope>
    <source>
        <strain evidence="4">ULC18</strain>
    </source>
</reference>
<proteinExistence type="predicted"/>
<keyword evidence="4" id="KW-1185">Reference proteome</keyword>
<protein>
    <recommendedName>
        <fullName evidence="2">Filamentous haemagglutinin FhaB/tRNA nuclease CdiA-like TPS domain-containing protein</fullName>
    </recommendedName>
</protein>
<comment type="caution">
    <text evidence="3">The sequence shown here is derived from an EMBL/GenBank/DDBJ whole genome shotgun (WGS) entry which is preliminary data.</text>
</comment>
<dbReference type="SUPFAM" id="SSF51126">
    <property type="entry name" value="Pectin lyase-like"/>
    <property type="match status" value="2"/>
</dbReference>
<dbReference type="SMART" id="SM00912">
    <property type="entry name" value="Haemagg_act"/>
    <property type="match status" value="1"/>
</dbReference>
<dbReference type="EMBL" id="PVWK01000164">
    <property type="protein sequence ID" value="PSB23494.1"/>
    <property type="molecule type" value="Genomic_DNA"/>
</dbReference>
<dbReference type="NCBIfam" id="TIGR01901">
    <property type="entry name" value="adhes_NPXG"/>
    <property type="match status" value="1"/>
</dbReference>
<evidence type="ECO:0000259" key="2">
    <source>
        <dbReference type="SMART" id="SM00912"/>
    </source>
</evidence>
<dbReference type="Pfam" id="PF05860">
    <property type="entry name" value="TPS"/>
    <property type="match status" value="1"/>
</dbReference>
<dbReference type="OrthoDB" id="524333at2"/>
<evidence type="ECO:0000313" key="4">
    <source>
        <dbReference type="Proteomes" id="UP000239576"/>
    </source>
</evidence>
<feature type="domain" description="Filamentous haemagglutinin FhaB/tRNA nuclease CdiA-like TPS" evidence="2">
    <location>
        <begin position="36"/>
        <end position="146"/>
    </location>
</feature>
<dbReference type="Gene3D" id="2.160.20.10">
    <property type="entry name" value="Single-stranded right-handed beta-helix, Pectin lyase-like"/>
    <property type="match status" value="3"/>
</dbReference>
<dbReference type="InterPro" id="IPR012334">
    <property type="entry name" value="Pectin_lyas_fold"/>
</dbReference>
<name>A0A2T1DSX9_9CYAN</name>
<evidence type="ECO:0000256" key="1">
    <source>
        <dbReference type="SAM" id="SignalP"/>
    </source>
</evidence>
<dbReference type="Proteomes" id="UP000239576">
    <property type="component" value="Unassembled WGS sequence"/>
</dbReference>
<dbReference type="InterPro" id="IPR011050">
    <property type="entry name" value="Pectin_lyase_fold/virulence"/>
</dbReference>
<feature type="signal peptide" evidence="1">
    <location>
        <begin position="1"/>
        <end position="19"/>
    </location>
</feature>
<keyword evidence="1" id="KW-0732">Signal</keyword>
<reference evidence="3 4" key="2">
    <citation type="submission" date="2018-03" db="EMBL/GenBank/DDBJ databases">
        <title>The ancient ancestry and fast evolution of plastids.</title>
        <authorList>
            <person name="Moore K.R."/>
            <person name="Magnabosco C."/>
            <person name="Momper L."/>
            <person name="Gold D.A."/>
            <person name="Bosak T."/>
            <person name="Fournier G.P."/>
        </authorList>
    </citation>
    <scope>NUCLEOTIDE SEQUENCE [LARGE SCALE GENOMIC DNA]</scope>
    <source>
        <strain evidence="3 4">ULC18</strain>
    </source>
</reference>
<accession>A0A2T1DSX9</accession>
<dbReference type="InterPro" id="IPR008638">
    <property type="entry name" value="FhaB/CdiA-like_TPS"/>
</dbReference>
<sequence length="1041" mass="106272">MKNLRKQLFLVGIAFSYLATLSPAKSQIIPDNTLPVNSLPSRAVNCPGTCILGGTRSGTINLFHSFSDFSIVEGATVTFFDPGVVNIITRVTGSRRSDILGTLRTSTGSTANLFFLNPNGITFGPKARLVLGGSFVATTANAFEFEKQGFFGSINTSSNPSLLTINPSALLYNQISRSIVNQSQIRPSPGLPPLGLQVSSGKSLLLVGGDVTLDGGFISTSGGRVELAGVRDQGRLELNISGNNLSLISVDTTKLADILLKNGSEIDVSRNGDAGIVVIKGNTISLDNSRIVNGTFNKGKGDGRIDIEANKDIILNHSQIQSITRDEGGNAASIVVSADNSIQLQKNSEITSVSDEIRKPTQGNSGSIQIATGSLLLRDNSTVGVETRSEGDAGRISIQATHVSLEKDSKILSFSGKKAPGVIPNAGDIDIRVNGALTFADTSRINARTFGKASAGNVTIVTDSLTVTGPNSGLFTNAELGSSGDGGNITITANRFEATNGGQLNATTSGSGKAGDITTHVTGTLTLTGANSGLFAKTEKDSSGTGGNIILEANRFEAANGGQLSATTSGSKKAGDITANVTDSLTLTGANSGLFVKTEKDSSGTGGNITVTANRFEATNGGQLNATTDGSGNAGGITTTVKDRLTLTGTNSRISSSTSSAGDAKNITVTAPTLIVKDGAQISAATSDRGAGGSITVNADRLEATNGGQLNTTTSSSGQAGNITANVIHSVTLTGANSGLFASTTERSTGDGGNITIDPRVVLIQDGAKVAVNSDGDGRGGDIRIQAGKLILRDRGSITAATASGEGGDIALNVQDLLLLRQGSEISSKASNAGNGGNVLINNLPGYKGFVVAVPSENSDIRADAFLGNGGNITINSNGVYGFLPKQQGRLDTPFSDINASSALGINGTVTISTLEIDPSRGLAVIPVDLVDPSGLISQQCAPSGKQASSSFVATGQGGLPPNPTGVLGGETVIIRLATLEDHQTGQPTSMQAIPVATKPVHAIVEAQGWVTRSDGVVTLVAEAPATTPKSLWVRVPSCQH</sequence>